<keyword evidence="2" id="KW-1185">Reference proteome</keyword>
<dbReference type="Proteomes" id="UP000585836">
    <property type="component" value="Unassembled WGS sequence"/>
</dbReference>
<reference evidence="1 2" key="1">
    <citation type="submission" date="2020-08" db="EMBL/GenBank/DDBJ databases">
        <title>Genomic Encyclopedia of Type Strains, Phase III (KMG-III): the genomes of soil and plant-associated and newly described type strains.</title>
        <authorList>
            <person name="Whitman W."/>
        </authorList>
    </citation>
    <scope>NUCLEOTIDE SEQUENCE [LARGE SCALE GENOMIC DNA]</scope>
    <source>
        <strain evidence="1 2">CECT 3313</strain>
    </source>
</reference>
<gene>
    <name evidence="1" type="ORF">FHS34_005326</name>
</gene>
<proteinExistence type="predicted"/>
<organism evidence="1 2">
    <name type="scientific">Streptomyces echinatus</name>
    <dbReference type="NCBI Taxonomy" id="67293"/>
    <lineage>
        <taxon>Bacteria</taxon>
        <taxon>Bacillati</taxon>
        <taxon>Actinomycetota</taxon>
        <taxon>Actinomycetes</taxon>
        <taxon>Kitasatosporales</taxon>
        <taxon>Streptomycetaceae</taxon>
        <taxon>Streptomyces</taxon>
    </lineage>
</organism>
<protein>
    <submittedName>
        <fullName evidence="1">Uncharacterized protein</fullName>
    </submittedName>
</protein>
<evidence type="ECO:0000313" key="1">
    <source>
        <dbReference type="EMBL" id="MBB5929835.1"/>
    </source>
</evidence>
<accession>A0A7W9USQ7</accession>
<comment type="caution">
    <text evidence="1">The sequence shown here is derived from an EMBL/GenBank/DDBJ whole genome shotgun (WGS) entry which is preliminary data.</text>
</comment>
<dbReference type="EMBL" id="JACHJK010000010">
    <property type="protein sequence ID" value="MBB5929835.1"/>
    <property type="molecule type" value="Genomic_DNA"/>
</dbReference>
<dbReference type="AlphaFoldDB" id="A0A7W9USQ7"/>
<sequence>MPAHSTPSHLFFLTQPKGNGAVLFSVQGAPRGPELSKIGTFDNRDEPQLLAAALNGALQGGAGALSKVHQCSASLPGPLRKRITDLVGEIEEIYGDAPRSQSARKTARAVTETLERPNVALFSLFSTTVCGDCSACGCAADEDCAKCDVCDSSPDGRGCVNCGTVGVTPRAAFVLHHVLRDLADRTYFTVRSNFWEHSVPDSVETQTDWFLLHCARAYDDLAADLLSGQVPEPRCLAESVALGFALSTIGGLHTESVRADESYRALPASRFDDDWEFLADGVGVFDVGDRARAFLASDVIEDDLWDEWFTPYPGVERRDETRGFRS</sequence>
<evidence type="ECO:0000313" key="2">
    <source>
        <dbReference type="Proteomes" id="UP000585836"/>
    </source>
</evidence>
<dbReference type="RefSeq" id="WP_184969725.1">
    <property type="nucleotide sequence ID" value="NZ_JACHJK010000010.1"/>
</dbReference>
<name>A0A7W9USQ7_9ACTN</name>